<keyword evidence="3" id="KW-1185">Reference proteome</keyword>
<organism evidence="2 3">
    <name type="scientific">Cladophialophora chaetospira</name>
    <dbReference type="NCBI Taxonomy" id="386627"/>
    <lineage>
        <taxon>Eukaryota</taxon>
        <taxon>Fungi</taxon>
        <taxon>Dikarya</taxon>
        <taxon>Ascomycota</taxon>
        <taxon>Pezizomycotina</taxon>
        <taxon>Eurotiomycetes</taxon>
        <taxon>Chaetothyriomycetidae</taxon>
        <taxon>Chaetothyriales</taxon>
        <taxon>Herpotrichiellaceae</taxon>
        <taxon>Cladophialophora</taxon>
    </lineage>
</organism>
<dbReference type="Gene3D" id="3.40.50.1820">
    <property type="entry name" value="alpha/beta hydrolase"/>
    <property type="match status" value="1"/>
</dbReference>
<dbReference type="InterPro" id="IPR029058">
    <property type="entry name" value="AB_hydrolase_fold"/>
</dbReference>
<dbReference type="EMBL" id="JAPDRK010000006">
    <property type="protein sequence ID" value="KAJ9611511.1"/>
    <property type="molecule type" value="Genomic_DNA"/>
</dbReference>
<evidence type="ECO:0000313" key="2">
    <source>
        <dbReference type="EMBL" id="KAJ9611511.1"/>
    </source>
</evidence>
<name>A0AA38XDK7_9EURO</name>
<sequence>MRSFFLSSFVVTLTLALPTPPSIQWVDCRQHPPLSQNVSAMLQSVPTLPPQLHCGQIAVPADYSKPIGPENNITLGLAMYRPQNPRGAIFFNPGGSDEATIFAWMTAFNLSDTFTGLLDYDLMMMDTRVLPRNPSSLLSKVRLQQSRHLGDLPVNRKASSTTSEHENGSYRAQQYAATFPHRIDRLVLDAVIPHNYSVFDLVNASLRASNRALLRADAYCQNNQTCPIHAYRGSVLGAFHAVKSAAAFGQLNASQCINSPKCKSPVEFWEIQQGMQAALGGSPDFPQILEALATANQGDGSMFAMAVGNSISGPRDAWANVHTCNDQDLGVDNFENFRKSFYAAEQIGPPFNAAAPVSPQNAKHTCSNTKRFSINRTIKLKLEDPMPGWIW</sequence>
<reference evidence="2" key="1">
    <citation type="submission" date="2022-10" db="EMBL/GenBank/DDBJ databases">
        <title>Culturing micro-colonial fungi from biological soil crusts in the Mojave desert and describing Neophaeococcomyces mojavensis, and introducing the new genera and species Taxawa tesnikishii.</title>
        <authorList>
            <person name="Kurbessoian T."/>
            <person name="Stajich J.E."/>
        </authorList>
    </citation>
    <scope>NUCLEOTIDE SEQUENCE</scope>
    <source>
        <strain evidence="2">TK_41</strain>
    </source>
</reference>
<proteinExistence type="predicted"/>
<accession>A0AA38XDK7</accession>
<keyword evidence="1" id="KW-0732">Signal</keyword>
<gene>
    <name evidence="2" type="ORF">H2200_004695</name>
</gene>
<comment type="caution">
    <text evidence="2">The sequence shown here is derived from an EMBL/GenBank/DDBJ whole genome shotgun (WGS) entry which is preliminary data.</text>
</comment>
<evidence type="ECO:0000313" key="3">
    <source>
        <dbReference type="Proteomes" id="UP001172673"/>
    </source>
</evidence>
<dbReference type="Proteomes" id="UP001172673">
    <property type="component" value="Unassembled WGS sequence"/>
</dbReference>
<dbReference type="AlphaFoldDB" id="A0AA38XDK7"/>
<feature type="signal peptide" evidence="1">
    <location>
        <begin position="1"/>
        <end position="16"/>
    </location>
</feature>
<protein>
    <submittedName>
        <fullName evidence="2">Uncharacterized protein</fullName>
    </submittedName>
</protein>
<evidence type="ECO:0000256" key="1">
    <source>
        <dbReference type="SAM" id="SignalP"/>
    </source>
</evidence>
<feature type="chain" id="PRO_5041394477" evidence="1">
    <location>
        <begin position="17"/>
        <end position="391"/>
    </location>
</feature>